<organism evidence="1 2">
    <name type="scientific">Mesorhizobium escarrei</name>
    <dbReference type="NCBI Taxonomy" id="666018"/>
    <lineage>
        <taxon>Bacteria</taxon>
        <taxon>Pseudomonadati</taxon>
        <taxon>Pseudomonadota</taxon>
        <taxon>Alphaproteobacteria</taxon>
        <taxon>Hyphomicrobiales</taxon>
        <taxon>Phyllobacteriaceae</taxon>
        <taxon>Mesorhizobium</taxon>
    </lineage>
</organism>
<name>A0ABN8JQM5_9HYPH</name>
<keyword evidence="2" id="KW-1185">Reference proteome</keyword>
<protein>
    <submittedName>
        <fullName evidence="1">Uncharacterized protein</fullName>
    </submittedName>
</protein>
<dbReference type="EMBL" id="CAKXZT010000116">
    <property type="protein sequence ID" value="CAH2399382.1"/>
    <property type="molecule type" value="Genomic_DNA"/>
</dbReference>
<dbReference type="Proteomes" id="UP001153050">
    <property type="component" value="Unassembled WGS sequence"/>
</dbReference>
<comment type="caution">
    <text evidence="1">The sequence shown here is derived from an EMBL/GenBank/DDBJ whole genome shotgun (WGS) entry which is preliminary data.</text>
</comment>
<gene>
    <name evidence="1" type="ORF">MES5069_220134</name>
</gene>
<reference evidence="1 2" key="1">
    <citation type="submission" date="2022-03" db="EMBL/GenBank/DDBJ databases">
        <authorList>
            <person name="Brunel B."/>
        </authorList>
    </citation>
    <scope>NUCLEOTIDE SEQUENCE [LARGE SCALE GENOMIC DNA]</scope>
    <source>
        <strain evidence="1">STM5069sample</strain>
    </source>
</reference>
<proteinExistence type="predicted"/>
<sequence length="68" mass="7924">MSCLYRVCDQALRATPSRSPAHQAVTRHIIGNWVSDRQHLKRQALFMTLSIFGLTRRLCLKGPRWGWM</sequence>
<evidence type="ECO:0000313" key="2">
    <source>
        <dbReference type="Proteomes" id="UP001153050"/>
    </source>
</evidence>
<accession>A0ABN8JQM5</accession>
<evidence type="ECO:0000313" key="1">
    <source>
        <dbReference type="EMBL" id="CAH2399382.1"/>
    </source>
</evidence>